<dbReference type="AlphaFoldDB" id="F0RRC4"/>
<keyword evidence="6" id="KW-1185">Reference proteome</keyword>
<dbReference type="Gene3D" id="3.40.50.300">
    <property type="entry name" value="P-loop containing nucleotide triphosphate hydrolases"/>
    <property type="match status" value="1"/>
</dbReference>
<evidence type="ECO:0000313" key="5">
    <source>
        <dbReference type="EMBL" id="ADY27833.1"/>
    </source>
</evidence>
<dbReference type="Pfam" id="PF00005">
    <property type="entry name" value="ABC_tran"/>
    <property type="match status" value="1"/>
</dbReference>
<protein>
    <submittedName>
        <fullName evidence="5">Taurine-transporting ATPase</fullName>
        <ecNumber evidence="5">3.6.3.36</ecNumber>
    </submittedName>
</protein>
<reference evidence="6" key="1">
    <citation type="submission" date="2011-02" db="EMBL/GenBank/DDBJ databases">
        <title>The complete sequence of plasmid4 of Deinococcus proteolyticus DSM 20540.</title>
        <authorList>
            <consortium name="US DOE Joint Genome Institute (JGI-PGF)"/>
            <person name="Lucas S."/>
            <person name="Copeland A."/>
            <person name="Lapidus A."/>
            <person name="Bruce D."/>
            <person name="Goodwin L."/>
            <person name="Pitluck S."/>
            <person name="Kyrpides N."/>
            <person name="Mavromatis K."/>
            <person name="Pagani I."/>
            <person name="Ivanova N."/>
            <person name="Ovchinnikova G."/>
            <person name="Zeytun A."/>
            <person name="Detter J.C."/>
            <person name="Han C."/>
            <person name="Land M."/>
            <person name="Hauser L."/>
            <person name="Markowitz V."/>
            <person name="Cheng J.-F."/>
            <person name="Hugenholtz P."/>
            <person name="Woyke T."/>
            <person name="Wu D."/>
            <person name="Pukall R."/>
            <person name="Steenblock K."/>
            <person name="Brambilla E."/>
            <person name="Klenk H.-P."/>
            <person name="Eisen J.A."/>
        </authorList>
    </citation>
    <scope>NUCLEOTIDE SEQUENCE [LARGE SCALE GENOMIC DNA]</scope>
    <source>
        <strain evidence="6">ATCC 35074 / DSM 20540 / JCM 6276 / NBRC 101906 / NCIMB 13154 / VKM Ac-1939 / CCM 2703 / MRP</strain>
        <plasmid evidence="6">Plasmid pDEIPR04</plasmid>
    </source>
</reference>
<dbReference type="InterPro" id="IPR003593">
    <property type="entry name" value="AAA+_ATPase"/>
</dbReference>
<dbReference type="SUPFAM" id="SSF52540">
    <property type="entry name" value="P-loop containing nucleoside triphosphate hydrolases"/>
    <property type="match status" value="1"/>
</dbReference>
<dbReference type="PROSITE" id="PS50893">
    <property type="entry name" value="ABC_TRANSPORTER_2"/>
    <property type="match status" value="1"/>
</dbReference>
<dbReference type="CDD" id="cd03293">
    <property type="entry name" value="ABC_NrtD_SsuB_transporters"/>
    <property type="match status" value="1"/>
</dbReference>
<keyword evidence="2" id="KW-0547">Nucleotide-binding</keyword>
<proteinExistence type="predicted"/>
<keyword evidence="1" id="KW-0813">Transport</keyword>
<keyword evidence="5" id="KW-0378">Hydrolase</keyword>
<dbReference type="EMBL" id="CP002540">
    <property type="protein sequence ID" value="ADY27833.1"/>
    <property type="molecule type" value="Genomic_DNA"/>
</dbReference>
<dbReference type="InterPro" id="IPR027417">
    <property type="entry name" value="P-loop_NTPase"/>
</dbReference>
<accession>F0RRC4</accession>
<dbReference type="KEGG" id="dpt:Deipr_2739"/>
<evidence type="ECO:0000259" key="4">
    <source>
        <dbReference type="PROSITE" id="PS50893"/>
    </source>
</evidence>
<dbReference type="GO" id="GO:0005524">
    <property type="term" value="F:ATP binding"/>
    <property type="evidence" value="ECO:0007669"/>
    <property type="project" value="UniProtKB-KW"/>
</dbReference>
<dbReference type="GO" id="GO:0016887">
    <property type="term" value="F:ATP hydrolysis activity"/>
    <property type="evidence" value="ECO:0007669"/>
    <property type="project" value="InterPro"/>
</dbReference>
<dbReference type="InterPro" id="IPR017871">
    <property type="entry name" value="ABC_transporter-like_CS"/>
</dbReference>
<evidence type="ECO:0000313" key="6">
    <source>
        <dbReference type="Proteomes" id="UP000007718"/>
    </source>
</evidence>
<dbReference type="InterPro" id="IPR003439">
    <property type="entry name" value="ABC_transporter-like_ATP-bd"/>
</dbReference>
<sequence length="272" mass="29746">MTAAPVLSSRNLAVRYGSQTVLQGFDLQVAPGEIVAVLGASGVGKSSLLRILAGLQPAGAGEVQLKGQRLTRPHPAMAFAFQTPSLLPWLNVERNVAFGLDFRHQPALDPAERRRRVAQVLAEVGLEGQGRRFPAQLSGGMAQRAALARSFARQPEVLLLDEPFSALDEVRRSEMQTLLLALLQRHQTAVVLITHDIDEALLLADRVVLLGRPAHETSARQLREWTLDLPRPRAAHSEQLSRLRTEVLRCLFEVQQGNWAASPEGPPQALVS</sequence>
<dbReference type="PANTHER" id="PTHR42788">
    <property type="entry name" value="TAURINE IMPORT ATP-BINDING PROTEIN-RELATED"/>
    <property type="match status" value="1"/>
</dbReference>
<evidence type="ECO:0000256" key="2">
    <source>
        <dbReference type="ARBA" id="ARBA00022741"/>
    </source>
</evidence>
<dbReference type="InterPro" id="IPR050166">
    <property type="entry name" value="ABC_transporter_ATP-bind"/>
</dbReference>
<gene>
    <name evidence="5" type="ordered locus">Deipr_2739</name>
</gene>
<organism evidence="5 6">
    <name type="scientific">Deinococcus proteolyticus (strain ATCC 35074 / DSM 20540 / JCM 6276 / NBRC 101906 / NCIMB 13154 / VKM Ac-1939 / CCM 2703 / MRP)</name>
    <dbReference type="NCBI Taxonomy" id="693977"/>
    <lineage>
        <taxon>Bacteria</taxon>
        <taxon>Thermotogati</taxon>
        <taxon>Deinococcota</taxon>
        <taxon>Deinococci</taxon>
        <taxon>Deinococcales</taxon>
        <taxon>Deinococcaceae</taxon>
        <taxon>Deinococcus</taxon>
    </lineage>
</organism>
<dbReference type="PROSITE" id="PS00211">
    <property type="entry name" value="ABC_TRANSPORTER_1"/>
    <property type="match status" value="1"/>
</dbReference>
<keyword evidence="3" id="KW-0067">ATP-binding</keyword>
<geneLocation type="plasmid" evidence="5 6">
    <name>pDEIPR04</name>
</geneLocation>
<dbReference type="SMART" id="SM00382">
    <property type="entry name" value="AAA"/>
    <property type="match status" value="1"/>
</dbReference>
<dbReference type="EC" id="3.6.3.36" evidence="5"/>
<dbReference type="RefSeq" id="WP_013616076.1">
    <property type="nucleotide sequence ID" value="NC_015163.1"/>
</dbReference>
<feature type="domain" description="ABC transporter" evidence="4">
    <location>
        <begin position="7"/>
        <end position="237"/>
    </location>
</feature>
<evidence type="ECO:0000256" key="3">
    <source>
        <dbReference type="ARBA" id="ARBA00022840"/>
    </source>
</evidence>
<dbReference type="PANTHER" id="PTHR42788:SF19">
    <property type="entry name" value="ALIPHATIC SULFONATES IMPORT ATP-BINDING PROTEIN SSUB 2"/>
    <property type="match status" value="1"/>
</dbReference>
<reference evidence="5 6" key="2">
    <citation type="journal article" date="2012" name="Stand. Genomic Sci.">
        <title>Complete genome sequence of the orange-red pigmented, radioresistant Deinococcus proteolyticus type strain (MRP(T)).</title>
        <authorList>
            <person name="Copeland A."/>
            <person name="Zeytun A."/>
            <person name="Yassawong M."/>
            <person name="Nolan M."/>
            <person name="Lucas S."/>
            <person name="Hammon N."/>
            <person name="Deshpande S."/>
            <person name="Cheng J.F."/>
            <person name="Han C."/>
            <person name="Tapia R."/>
            <person name="Goodwin L.A."/>
            <person name="Pitluck S."/>
            <person name="Mavromatis K."/>
            <person name="Liolios K."/>
            <person name="Pagani I."/>
            <person name="Ivanova N."/>
            <person name="Mikhailova N."/>
            <person name="Pati A."/>
            <person name="Chen A."/>
            <person name="Palaniappan K."/>
            <person name="Land M."/>
            <person name="Hauser L."/>
            <person name="Jeffries C.D."/>
            <person name="Brambilla E.M."/>
            <person name="Rohde M."/>
            <person name="Sikorski J."/>
            <person name="Pukall R."/>
            <person name="Goker M."/>
            <person name="Detter J.C."/>
            <person name="Woyke T."/>
            <person name="Bristow J."/>
            <person name="Eisen J.A."/>
            <person name="Markowitz V."/>
            <person name="Hugenholtz P."/>
            <person name="Kyrpides N.C."/>
            <person name="Klenk H.P."/>
            <person name="Lapidus A."/>
        </authorList>
    </citation>
    <scope>NUCLEOTIDE SEQUENCE [LARGE SCALE GENOMIC DNA]</scope>
    <source>
        <strain evidence="6">ATCC 35074 / DSM 20540 / JCM 6276 / NBRC 101906 / NCIMB 13154 / VKM Ac-1939 / CCM 2703 / MRP</strain>
        <plasmid evidence="6">Plasmid pDEIPR04</plasmid>
    </source>
</reference>
<evidence type="ECO:0000256" key="1">
    <source>
        <dbReference type="ARBA" id="ARBA00022448"/>
    </source>
</evidence>
<dbReference type="OrthoDB" id="9802264at2"/>
<name>F0RRC4_DEIPM</name>
<dbReference type="HOGENOM" id="CLU_000604_1_22_0"/>
<keyword evidence="5" id="KW-0614">Plasmid</keyword>
<dbReference type="Proteomes" id="UP000007718">
    <property type="component" value="Plasmid pDEIPR04"/>
</dbReference>